<evidence type="ECO:0000256" key="4">
    <source>
        <dbReference type="ARBA" id="ARBA00022827"/>
    </source>
</evidence>
<dbReference type="RefSeq" id="WP_340294920.1">
    <property type="nucleotide sequence ID" value="NZ_JBBEOI010000191.1"/>
</dbReference>
<dbReference type="InterPro" id="IPR023753">
    <property type="entry name" value="FAD/NAD-binding_dom"/>
</dbReference>
<dbReference type="EC" id="1.-.-.-" evidence="7"/>
<dbReference type="Gene3D" id="3.50.50.60">
    <property type="entry name" value="FAD/NAD(P)-binding domain"/>
    <property type="match status" value="2"/>
</dbReference>
<dbReference type="SUPFAM" id="SSF55424">
    <property type="entry name" value="FAD/NAD-linked reductases, dimerisation (C-terminal) domain"/>
    <property type="match status" value="1"/>
</dbReference>
<proteinExistence type="inferred from homology"/>
<dbReference type="PANTHER" id="PTHR43014:SF2">
    <property type="entry name" value="MERCURIC REDUCTASE"/>
    <property type="match status" value="1"/>
</dbReference>
<evidence type="ECO:0000256" key="2">
    <source>
        <dbReference type="ARBA" id="ARBA00007532"/>
    </source>
</evidence>
<dbReference type="InterPro" id="IPR004099">
    <property type="entry name" value="Pyr_nucl-diS_OxRdtase_dimer"/>
</dbReference>
<evidence type="ECO:0000259" key="6">
    <source>
        <dbReference type="Pfam" id="PF07992"/>
    </source>
</evidence>
<dbReference type="InterPro" id="IPR036188">
    <property type="entry name" value="FAD/NAD-bd_sf"/>
</dbReference>
<name>A0ABV7WL79_9MICO</name>
<comment type="caution">
    <text evidence="7">The sequence shown here is derived from an EMBL/GenBank/DDBJ whole genome shotgun (WGS) entry which is preliminary data.</text>
</comment>
<reference evidence="8" key="1">
    <citation type="journal article" date="2019" name="Int. J. Syst. Evol. Microbiol.">
        <title>The Global Catalogue of Microorganisms (GCM) 10K type strain sequencing project: providing services to taxonomists for standard genome sequencing and annotation.</title>
        <authorList>
            <consortium name="The Broad Institute Genomics Platform"/>
            <consortium name="The Broad Institute Genome Sequencing Center for Infectious Disease"/>
            <person name="Wu L."/>
            <person name="Ma J."/>
        </authorList>
    </citation>
    <scope>NUCLEOTIDE SEQUENCE [LARGE SCALE GENOMIC DNA]</scope>
    <source>
        <strain evidence="8">NCAIM B.02333</strain>
    </source>
</reference>
<dbReference type="InterPro" id="IPR016156">
    <property type="entry name" value="FAD/NAD-linked_Rdtase_dimer_sf"/>
</dbReference>
<evidence type="ECO:0000313" key="7">
    <source>
        <dbReference type="EMBL" id="MFC3689888.1"/>
    </source>
</evidence>
<evidence type="ECO:0000259" key="5">
    <source>
        <dbReference type="Pfam" id="PF02852"/>
    </source>
</evidence>
<feature type="domain" description="FAD/NAD(P)-binding" evidence="6">
    <location>
        <begin position="5"/>
        <end position="318"/>
    </location>
</feature>
<protein>
    <submittedName>
        <fullName evidence="7">Dihydrolipoyl dehydrogenase family protein</fullName>
        <ecNumber evidence="7">1.-.-.-</ecNumber>
    </submittedName>
</protein>
<dbReference type="Gene3D" id="3.30.390.30">
    <property type="match status" value="1"/>
</dbReference>
<dbReference type="PANTHER" id="PTHR43014">
    <property type="entry name" value="MERCURIC REDUCTASE"/>
    <property type="match status" value="1"/>
</dbReference>
<dbReference type="PRINTS" id="PR00411">
    <property type="entry name" value="PNDRDTASEI"/>
</dbReference>
<keyword evidence="4" id="KW-0274">FAD</keyword>
<dbReference type="Proteomes" id="UP001595685">
    <property type="component" value="Unassembled WGS sequence"/>
</dbReference>
<comment type="similarity">
    <text evidence="2">Belongs to the class-I pyridine nucleotide-disulfide oxidoreductase family.</text>
</comment>
<dbReference type="PIRSF" id="PIRSF000350">
    <property type="entry name" value="Mercury_reductase_MerA"/>
    <property type="match status" value="1"/>
</dbReference>
<dbReference type="SUPFAM" id="SSF51905">
    <property type="entry name" value="FAD/NAD(P)-binding domain"/>
    <property type="match status" value="1"/>
</dbReference>
<gene>
    <name evidence="7" type="ORF">ACFOLH_16175</name>
</gene>
<dbReference type="GO" id="GO:0016491">
    <property type="term" value="F:oxidoreductase activity"/>
    <property type="evidence" value="ECO:0007669"/>
    <property type="project" value="UniProtKB-KW"/>
</dbReference>
<keyword evidence="3" id="KW-0285">Flavoprotein</keyword>
<dbReference type="PRINTS" id="PR00368">
    <property type="entry name" value="FADPNR"/>
</dbReference>
<dbReference type="Pfam" id="PF02852">
    <property type="entry name" value="Pyr_redox_dim"/>
    <property type="match status" value="1"/>
</dbReference>
<accession>A0ABV7WL79</accession>
<dbReference type="EMBL" id="JBHRWW010000013">
    <property type="protein sequence ID" value="MFC3689888.1"/>
    <property type="molecule type" value="Genomic_DNA"/>
</dbReference>
<dbReference type="InterPro" id="IPR001100">
    <property type="entry name" value="Pyr_nuc-diS_OxRdtase"/>
</dbReference>
<evidence type="ECO:0000256" key="1">
    <source>
        <dbReference type="ARBA" id="ARBA00001974"/>
    </source>
</evidence>
<keyword evidence="7" id="KW-0560">Oxidoreductase</keyword>
<comment type="cofactor">
    <cofactor evidence="1">
        <name>FAD</name>
        <dbReference type="ChEBI" id="CHEBI:57692"/>
    </cofactor>
</comment>
<organism evidence="7 8">
    <name type="scientific">Aquipuribacter hungaricus</name>
    <dbReference type="NCBI Taxonomy" id="545624"/>
    <lineage>
        <taxon>Bacteria</taxon>
        <taxon>Bacillati</taxon>
        <taxon>Actinomycetota</taxon>
        <taxon>Actinomycetes</taxon>
        <taxon>Micrococcales</taxon>
        <taxon>Intrasporangiaceae</taxon>
        <taxon>Aquipuribacter</taxon>
    </lineage>
</organism>
<dbReference type="Pfam" id="PF07992">
    <property type="entry name" value="Pyr_redox_2"/>
    <property type="match status" value="1"/>
</dbReference>
<sequence>MQTVDVVVVGAGPTGENVAGRAVAGGLTALVVEAELVGGECSYWACMPSKALLRPVHALRAARRVAGTREAVTGELDVAAVLARRDSFVSQMDDSGQVAWLDGAGIGLLRGHGRLVGERRVDVTGPDGTVVEVEARVAVVLATGTTAAVPDVPGLRDARPWTSREATSSSRVPGRLVVLGAGVVGLEMAQAWRGLGSEVVVLDRGERLLPRQERFAGELVEQQLLEDGVDVRHGAAVARVERDGDGGPVTVHLEDGSTVTGDELLVAAGRRPATGDLGLEVVGLEPGASVPVDDSLRVTGVDWLYAAGDVDGRALLTHQGKYQARVCGDAVVARSRGEEPAYLAEADEAMVPQVMFTDPEVASVGLTGAQAAERGLRVRTVEHDLGAVAGASLHADGYRGRACMVVDEDRGVVVGATFVGQDVADLLHSATVAVVGEVPLRRLRHAVPSYPTMSEVWLRLLEDYGL</sequence>
<evidence type="ECO:0000256" key="3">
    <source>
        <dbReference type="ARBA" id="ARBA00022630"/>
    </source>
</evidence>
<keyword evidence="8" id="KW-1185">Reference proteome</keyword>
<evidence type="ECO:0000313" key="8">
    <source>
        <dbReference type="Proteomes" id="UP001595685"/>
    </source>
</evidence>
<feature type="domain" description="Pyridine nucleotide-disulphide oxidoreductase dimerisation" evidence="5">
    <location>
        <begin position="351"/>
        <end position="457"/>
    </location>
</feature>